<keyword evidence="2" id="KW-1185">Reference proteome</keyword>
<evidence type="ECO:0000313" key="2">
    <source>
        <dbReference type="Proteomes" id="UP000822688"/>
    </source>
</evidence>
<evidence type="ECO:0000313" key="1">
    <source>
        <dbReference type="EMBL" id="KAG0560120.1"/>
    </source>
</evidence>
<dbReference type="Proteomes" id="UP000822688">
    <property type="component" value="Chromosome 10"/>
</dbReference>
<name>A0A8T0GM82_CERPU</name>
<gene>
    <name evidence="1" type="ORF">KC19_10G155900</name>
</gene>
<dbReference type="AlphaFoldDB" id="A0A8T0GM82"/>
<sequence length="79" mass="8790">MPKASYCLMFEAHTGSLPLRRDQSSFPVFYIPSGGLRNHPASSTVYYHAPANHACFYSELSKTFWGSTNTTRVALAMLT</sequence>
<dbReference type="EMBL" id="CM026431">
    <property type="protein sequence ID" value="KAG0560120.1"/>
    <property type="molecule type" value="Genomic_DNA"/>
</dbReference>
<organism evidence="1 2">
    <name type="scientific">Ceratodon purpureus</name>
    <name type="common">Fire moss</name>
    <name type="synonym">Dicranum purpureum</name>
    <dbReference type="NCBI Taxonomy" id="3225"/>
    <lineage>
        <taxon>Eukaryota</taxon>
        <taxon>Viridiplantae</taxon>
        <taxon>Streptophyta</taxon>
        <taxon>Embryophyta</taxon>
        <taxon>Bryophyta</taxon>
        <taxon>Bryophytina</taxon>
        <taxon>Bryopsida</taxon>
        <taxon>Dicranidae</taxon>
        <taxon>Pseudoditrichales</taxon>
        <taxon>Ditrichaceae</taxon>
        <taxon>Ceratodon</taxon>
    </lineage>
</organism>
<comment type="caution">
    <text evidence="1">The sequence shown here is derived from an EMBL/GenBank/DDBJ whole genome shotgun (WGS) entry which is preliminary data.</text>
</comment>
<accession>A0A8T0GM82</accession>
<protein>
    <submittedName>
        <fullName evidence="1">Uncharacterized protein</fullName>
    </submittedName>
</protein>
<proteinExistence type="predicted"/>
<reference evidence="1" key="1">
    <citation type="submission" date="2020-06" db="EMBL/GenBank/DDBJ databases">
        <title>WGS assembly of Ceratodon purpureus strain R40.</title>
        <authorList>
            <person name="Carey S.B."/>
            <person name="Jenkins J."/>
            <person name="Shu S."/>
            <person name="Lovell J.T."/>
            <person name="Sreedasyam A."/>
            <person name="Maumus F."/>
            <person name="Tiley G.P."/>
            <person name="Fernandez-Pozo N."/>
            <person name="Barry K."/>
            <person name="Chen C."/>
            <person name="Wang M."/>
            <person name="Lipzen A."/>
            <person name="Daum C."/>
            <person name="Saski C.A."/>
            <person name="Payton A.C."/>
            <person name="Mcbreen J.C."/>
            <person name="Conrad R.E."/>
            <person name="Kollar L.M."/>
            <person name="Olsson S."/>
            <person name="Huttunen S."/>
            <person name="Landis J.B."/>
            <person name="Wickett N.J."/>
            <person name="Johnson M.G."/>
            <person name="Rensing S.A."/>
            <person name="Grimwood J."/>
            <person name="Schmutz J."/>
            <person name="Mcdaniel S.F."/>
        </authorList>
    </citation>
    <scope>NUCLEOTIDE SEQUENCE</scope>
    <source>
        <strain evidence="1">R40</strain>
    </source>
</reference>